<name>A0ABU4QPG2_9ENTR</name>
<reference evidence="1 2" key="1">
    <citation type="submission" date="2023-11" db="EMBL/GenBank/DDBJ databases">
        <title>Scandinavium wanjuensis sp. nov., isolated from lettuce South Korea.</title>
        <authorList>
            <person name="Park J."/>
            <person name="Park S."/>
            <person name="Oh K.K."/>
            <person name="Cho G.S."/>
            <person name="Franz C.M.A.P."/>
        </authorList>
    </citation>
    <scope>NUCLEOTIDE SEQUENCE [LARGE SCALE GENOMIC DNA]</scope>
    <source>
        <strain evidence="1 2">V105_6</strain>
    </source>
</reference>
<keyword evidence="2" id="KW-1185">Reference proteome</keyword>
<sequence length="130" mass="15248">MWFEHAIFKEKLKFMFNNELSIEHVELDTVLYYSISMLRVRLNSRVLPAITPEKWRGINYNSLSITLEFGNVKQFECKGGDIGFECCPIITPTKEKTTLQIMKGNFILYCEADFMTIKDIIPFIDTRFDC</sequence>
<evidence type="ECO:0000313" key="1">
    <source>
        <dbReference type="EMBL" id="MDX6040034.1"/>
    </source>
</evidence>
<organism evidence="1 2">
    <name type="scientific">Scandinavium lactucae</name>
    <dbReference type="NCBI Taxonomy" id="3095028"/>
    <lineage>
        <taxon>Bacteria</taxon>
        <taxon>Pseudomonadati</taxon>
        <taxon>Pseudomonadota</taxon>
        <taxon>Gammaproteobacteria</taxon>
        <taxon>Enterobacterales</taxon>
        <taxon>Enterobacteriaceae</taxon>
        <taxon>Scandinavium</taxon>
    </lineage>
</organism>
<comment type="caution">
    <text evidence="1">The sequence shown here is derived from an EMBL/GenBank/DDBJ whole genome shotgun (WGS) entry which is preliminary data.</text>
</comment>
<dbReference type="EMBL" id="JAWXRD010000009">
    <property type="protein sequence ID" value="MDX6040034.1"/>
    <property type="molecule type" value="Genomic_DNA"/>
</dbReference>
<accession>A0ABU4QPG2</accession>
<dbReference type="Pfam" id="PF15594">
    <property type="entry name" value="Imm50"/>
    <property type="match status" value="1"/>
</dbReference>
<dbReference type="Proteomes" id="UP001275664">
    <property type="component" value="Unassembled WGS sequence"/>
</dbReference>
<dbReference type="RefSeq" id="WP_319785772.1">
    <property type="nucleotide sequence ID" value="NZ_JAWXRD010000009.1"/>
</dbReference>
<evidence type="ECO:0000313" key="2">
    <source>
        <dbReference type="Proteomes" id="UP001275664"/>
    </source>
</evidence>
<dbReference type="InterPro" id="IPR028957">
    <property type="entry name" value="Imm50"/>
</dbReference>
<gene>
    <name evidence="1" type="ORF">SIK69_07455</name>
</gene>
<proteinExistence type="predicted"/>
<protein>
    <submittedName>
        <fullName evidence="1">Imm50 family immunity protein</fullName>
    </submittedName>
</protein>